<dbReference type="InterPro" id="IPR001482">
    <property type="entry name" value="T2SS/T4SS_dom"/>
</dbReference>
<dbReference type="Gene3D" id="3.30.450.90">
    <property type="match status" value="1"/>
</dbReference>
<keyword evidence="1" id="KW-0547">Nucleotide-binding</keyword>
<dbReference type="GO" id="GO:0005524">
    <property type="term" value="F:ATP binding"/>
    <property type="evidence" value="ECO:0007669"/>
    <property type="project" value="UniProtKB-KW"/>
</dbReference>
<evidence type="ECO:0000256" key="1">
    <source>
        <dbReference type="ARBA" id="ARBA00022741"/>
    </source>
</evidence>
<evidence type="ECO:0000313" key="4">
    <source>
        <dbReference type="EMBL" id="SVC78619.1"/>
    </source>
</evidence>
<dbReference type="GO" id="GO:0005886">
    <property type="term" value="C:plasma membrane"/>
    <property type="evidence" value="ECO:0007669"/>
    <property type="project" value="TreeGrafter"/>
</dbReference>
<reference evidence="4" key="1">
    <citation type="submission" date="2018-05" db="EMBL/GenBank/DDBJ databases">
        <authorList>
            <person name="Lanie J.A."/>
            <person name="Ng W.-L."/>
            <person name="Kazmierczak K.M."/>
            <person name="Andrzejewski T.M."/>
            <person name="Davidsen T.M."/>
            <person name="Wayne K.J."/>
            <person name="Tettelin H."/>
            <person name="Glass J.I."/>
            <person name="Rusch D."/>
            <person name="Podicherti R."/>
            <person name="Tsui H.-C.T."/>
            <person name="Winkler M.E."/>
        </authorList>
    </citation>
    <scope>NUCLEOTIDE SEQUENCE</scope>
</reference>
<dbReference type="PANTHER" id="PTHR30258">
    <property type="entry name" value="TYPE II SECRETION SYSTEM PROTEIN GSPE-RELATED"/>
    <property type="match status" value="1"/>
</dbReference>
<feature type="domain" description="Bacterial type II secretion system protein E" evidence="3">
    <location>
        <begin position="141"/>
        <end position="221"/>
    </location>
</feature>
<dbReference type="InterPro" id="IPR037257">
    <property type="entry name" value="T2SS_E_N_sf"/>
</dbReference>
<dbReference type="SUPFAM" id="SSF160246">
    <property type="entry name" value="EspE N-terminal domain-like"/>
    <property type="match status" value="1"/>
</dbReference>
<feature type="non-terminal residue" evidence="4">
    <location>
        <position position="223"/>
    </location>
</feature>
<keyword evidence="2" id="KW-0067">ATP-binding</keyword>
<name>A0A382PZ50_9ZZZZ</name>
<accession>A0A382PZ50</accession>
<dbReference type="PANTHER" id="PTHR30258:SF2">
    <property type="entry name" value="COMG OPERON PROTEIN 1"/>
    <property type="match status" value="1"/>
</dbReference>
<sequence>MGLIDKLCEENLLNPQLLSPENEGSRPMSGMEQVQRLSKMNLIDELSLLNLLSNRYRIPMLSEASGVVKARPTEKRIKTIFESIQILPILVGDHNAALLGAHSNWLGMAQIQFQYGGDLEWYLASQDQINSLLEKRELPQESSDETVSSLIQGLFEKAISLNASDIHLELKQDFLRVRFRIDGALKDMAKLSTVLSTQLLSRLKMLGAMDIAVQRQPQDGHYS</sequence>
<evidence type="ECO:0000259" key="3">
    <source>
        <dbReference type="Pfam" id="PF00437"/>
    </source>
</evidence>
<dbReference type="InterPro" id="IPR027417">
    <property type="entry name" value="P-loop_NTPase"/>
</dbReference>
<dbReference type="AlphaFoldDB" id="A0A382PZ50"/>
<dbReference type="EMBL" id="UINC01110841">
    <property type="protein sequence ID" value="SVC78619.1"/>
    <property type="molecule type" value="Genomic_DNA"/>
</dbReference>
<organism evidence="4">
    <name type="scientific">marine metagenome</name>
    <dbReference type="NCBI Taxonomy" id="408172"/>
    <lineage>
        <taxon>unclassified sequences</taxon>
        <taxon>metagenomes</taxon>
        <taxon>ecological metagenomes</taxon>
    </lineage>
</organism>
<protein>
    <recommendedName>
        <fullName evidence="3">Bacterial type II secretion system protein E domain-containing protein</fullName>
    </recommendedName>
</protein>
<dbReference type="GO" id="GO:0016887">
    <property type="term" value="F:ATP hydrolysis activity"/>
    <property type="evidence" value="ECO:0007669"/>
    <property type="project" value="TreeGrafter"/>
</dbReference>
<dbReference type="Pfam" id="PF00437">
    <property type="entry name" value="T2SSE"/>
    <property type="match status" value="1"/>
</dbReference>
<evidence type="ECO:0000256" key="2">
    <source>
        <dbReference type="ARBA" id="ARBA00022840"/>
    </source>
</evidence>
<dbReference type="SUPFAM" id="SSF52540">
    <property type="entry name" value="P-loop containing nucleoside triphosphate hydrolases"/>
    <property type="match status" value="1"/>
</dbReference>
<gene>
    <name evidence="4" type="ORF">METZ01_LOCUS331473</name>
</gene>
<proteinExistence type="predicted"/>